<name>J5SUZ4_TRIAS</name>
<evidence type="ECO:0000256" key="4">
    <source>
        <dbReference type="ARBA" id="ARBA00022741"/>
    </source>
</evidence>
<dbReference type="AlphaFoldDB" id="J5SUZ4"/>
<feature type="compositionally biased region" description="Polar residues" evidence="9">
    <location>
        <begin position="793"/>
        <end position="809"/>
    </location>
</feature>
<evidence type="ECO:0000313" key="12">
    <source>
        <dbReference type="Proteomes" id="UP000002748"/>
    </source>
</evidence>
<dbReference type="InterPro" id="IPR011009">
    <property type="entry name" value="Kinase-like_dom_sf"/>
</dbReference>
<protein>
    <recommendedName>
        <fullName evidence="1">non-specific serine/threonine protein kinase</fullName>
        <ecNumber evidence="1">2.7.11.1</ecNumber>
    </recommendedName>
</protein>
<gene>
    <name evidence="11" type="ORF">A1Q1_03448</name>
</gene>
<evidence type="ECO:0000256" key="9">
    <source>
        <dbReference type="SAM" id="MobiDB-lite"/>
    </source>
</evidence>
<dbReference type="PANTHER" id="PTHR22967">
    <property type="entry name" value="SERINE/THREONINE PROTEIN KINASE"/>
    <property type="match status" value="1"/>
</dbReference>
<organism evidence="11 12">
    <name type="scientific">Trichosporon asahii var. asahii (strain ATCC 90039 / CBS 2479 / JCM 2466 / KCTC 7840 / NBRC 103889/ NCYC 2677 / UAMH 7654)</name>
    <name type="common">Yeast</name>
    <dbReference type="NCBI Taxonomy" id="1186058"/>
    <lineage>
        <taxon>Eukaryota</taxon>
        <taxon>Fungi</taxon>
        <taxon>Dikarya</taxon>
        <taxon>Basidiomycota</taxon>
        <taxon>Agaricomycotina</taxon>
        <taxon>Tremellomycetes</taxon>
        <taxon>Trichosporonales</taxon>
        <taxon>Trichosporonaceae</taxon>
        <taxon>Trichosporon</taxon>
    </lineage>
</organism>
<feature type="compositionally biased region" description="Polar residues" evidence="9">
    <location>
        <begin position="628"/>
        <end position="638"/>
    </location>
</feature>
<dbReference type="Gene3D" id="1.10.510.10">
    <property type="entry name" value="Transferase(Phosphotransferase) domain 1"/>
    <property type="match status" value="1"/>
</dbReference>
<dbReference type="GO" id="GO:0005737">
    <property type="term" value="C:cytoplasm"/>
    <property type="evidence" value="ECO:0007669"/>
    <property type="project" value="TreeGrafter"/>
</dbReference>
<dbReference type="InterPro" id="IPR000719">
    <property type="entry name" value="Prot_kinase_dom"/>
</dbReference>
<dbReference type="SMART" id="SM00220">
    <property type="entry name" value="S_TKc"/>
    <property type="match status" value="1"/>
</dbReference>
<evidence type="ECO:0000256" key="8">
    <source>
        <dbReference type="ARBA" id="ARBA00048679"/>
    </source>
</evidence>
<evidence type="ECO:0000313" key="11">
    <source>
        <dbReference type="EMBL" id="EJT47671.1"/>
    </source>
</evidence>
<feature type="compositionally biased region" description="Polar residues" evidence="9">
    <location>
        <begin position="713"/>
        <end position="725"/>
    </location>
</feature>
<accession>J5SUZ4</accession>
<feature type="domain" description="Protein kinase" evidence="10">
    <location>
        <begin position="111"/>
        <end position="393"/>
    </location>
</feature>
<comment type="caution">
    <text evidence="11">The sequence shown here is derived from an EMBL/GenBank/DDBJ whole genome shotgun (WGS) entry which is preliminary data.</text>
</comment>
<reference evidence="11 12" key="1">
    <citation type="journal article" date="2012" name="Eukaryot. Cell">
        <title>Draft genome sequence of CBS 2479, the standard type strain of Trichosporon asahii.</title>
        <authorList>
            <person name="Yang R.Y."/>
            <person name="Li H.T."/>
            <person name="Zhu H."/>
            <person name="Zhou G.P."/>
            <person name="Wang M."/>
            <person name="Wang L."/>
        </authorList>
    </citation>
    <scope>NUCLEOTIDE SEQUENCE [LARGE SCALE GENOMIC DNA]</scope>
    <source>
        <strain evidence="12">ATCC 90039 / CBS 2479 / JCM 2466 / KCTC 7840 / NCYC 2677 / UAMH 7654</strain>
    </source>
</reference>
<dbReference type="GO" id="GO:0005524">
    <property type="term" value="F:ATP binding"/>
    <property type="evidence" value="ECO:0007669"/>
    <property type="project" value="UniProtKB-KW"/>
</dbReference>
<comment type="catalytic activity">
    <reaction evidence="7">
        <text>L-threonyl-[protein] + ATP = O-phospho-L-threonyl-[protein] + ADP + H(+)</text>
        <dbReference type="Rhea" id="RHEA:46608"/>
        <dbReference type="Rhea" id="RHEA-COMP:11060"/>
        <dbReference type="Rhea" id="RHEA-COMP:11605"/>
        <dbReference type="ChEBI" id="CHEBI:15378"/>
        <dbReference type="ChEBI" id="CHEBI:30013"/>
        <dbReference type="ChEBI" id="CHEBI:30616"/>
        <dbReference type="ChEBI" id="CHEBI:61977"/>
        <dbReference type="ChEBI" id="CHEBI:456216"/>
        <dbReference type="EC" id="2.7.11.1"/>
    </reaction>
</comment>
<dbReference type="PROSITE" id="PS50011">
    <property type="entry name" value="PROTEIN_KINASE_DOM"/>
    <property type="match status" value="1"/>
</dbReference>
<feature type="compositionally biased region" description="Low complexity" evidence="9">
    <location>
        <begin position="739"/>
        <end position="749"/>
    </location>
</feature>
<dbReference type="HOGENOM" id="CLU_006929_0_0_1"/>
<dbReference type="Pfam" id="PF00069">
    <property type="entry name" value="Pkinase"/>
    <property type="match status" value="1"/>
</dbReference>
<feature type="compositionally biased region" description="Low complexity" evidence="9">
    <location>
        <begin position="34"/>
        <end position="56"/>
    </location>
</feature>
<dbReference type="EMBL" id="ALBS01000233">
    <property type="protein sequence ID" value="EJT47671.1"/>
    <property type="molecule type" value="Genomic_DNA"/>
</dbReference>
<evidence type="ECO:0000256" key="7">
    <source>
        <dbReference type="ARBA" id="ARBA00047899"/>
    </source>
</evidence>
<keyword evidence="5 11" id="KW-0418">Kinase</keyword>
<feature type="compositionally biased region" description="Low complexity" evidence="9">
    <location>
        <begin position="64"/>
        <end position="88"/>
    </location>
</feature>
<feature type="compositionally biased region" description="Basic and acidic residues" evidence="9">
    <location>
        <begin position="1238"/>
        <end position="1257"/>
    </location>
</feature>
<feature type="compositionally biased region" description="Low complexity" evidence="9">
    <location>
        <begin position="994"/>
        <end position="1031"/>
    </location>
</feature>
<dbReference type="RefSeq" id="XP_014178721.1">
    <property type="nucleotide sequence ID" value="XM_014323246.1"/>
</dbReference>
<proteinExistence type="predicted"/>
<feature type="compositionally biased region" description="Low complexity" evidence="9">
    <location>
        <begin position="678"/>
        <end position="704"/>
    </location>
</feature>
<evidence type="ECO:0000256" key="6">
    <source>
        <dbReference type="ARBA" id="ARBA00022840"/>
    </source>
</evidence>
<evidence type="ECO:0000256" key="3">
    <source>
        <dbReference type="ARBA" id="ARBA00022679"/>
    </source>
</evidence>
<feature type="compositionally biased region" description="Low complexity" evidence="9">
    <location>
        <begin position="903"/>
        <end position="912"/>
    </location>
</feature>
<feature type="compositionally biased region" description="Low complexity" evidence="9">
    <location>
        <begin position="488"/>
        <end position="497"/>
    </location>
</feature>
<feature type="compositionally biased region" description="Low complexity" evidence="9">
    <location>
        <begin position="1140"/>
        <end position="1175"/>
    </location>
</feature>
<feature type="compositionally biased region" description="Polar residues" evidence="9">
    <location>
        <begin position="656"/>
        <end position="675"/>
    </location>
</feature>
<feature type="compositionally biased region" description="Low complexity" evidence="9">
    <location>
        <begin position="578"/>
        <end position="596"/>
    </location>
</feature>
<dbReference type="GeneID" id="25986961"/>
<feature type="compositionally biased region" description="Low complexity" evidence="9">
    <location>
        <begin position="639"/>
        <end position="655"/>
    </location>
</feature>
<dbReference type="Proteomes" id="UP000002748">
    <property type="component" value="Unassembled WGS sequence"/>
</dbReference>
<dbReference type="OrthoDB" id="2595908at2759"/>
<comment type="catalytic activity">
    <reaction evidence="8">
        <text>L-seryl-[protein] + ATP = O-phospho-L-seryl-[protein] + ADP + H(+)</text>
        <dbReference type="Rhea" id="RHEA:17989"/>
        <dbReference type="Rhea" id="RHEA-COMP:9863"/>
        <dbReference type="Rhea" id="RHEA-COMP:11604"/>
        <dbReference type="ChEBI" id="CHEBI:15378"/>
        <dbReference type="ChEBI" id="CHEBI:29999"/>
        <dbReference type="ChEBI" id="CHEBI:30616"/>
        <dbReference type="ChEBI" id="CHEBI:83421"/>
        <dbReference type="ChEBI" id="CHEBI:456216"/>
        <dbReference type="EC" id="2.7.11.1"/>
    </reaction>
</comment>
<evidence type="ECO:0000259" key="10">
    <source>
        <dbReference type="PROSITE" id="PS50011"/>
    </source>
</evidence>
<keyword evidence="6" id="KW-0067">ATP-binding</keyword>
<dbReference type="VEuPathDB" id="FungiDB:A1Q1_03448"/>
<feature type="compositionally biased region" description="Polar residues" evidence="9">
    <location>
        <begin position="1061"/>
        <end position="1075"/>
    </location>
</feature>
<feature type="region of interest" description="Disordered" evidence="9">
    <location>
        <begin position="1"/>
        <end position="101"/>
    </location>
</feature>
<evidence type="ECO:0000256" key="1">
    <source>
        <dbReference type="ARBA" id="ARBA00012513"/>
    </source>
</evidence>
<sequence>MYAPTQPYQPGRSAGGMRAPYPNPQQMAYPVAGHPQAMYAAHPQQQHYQQPRYPQQMGQGYPTAQQQALYQQQHHGYPQQQQQAPHSSRSQKQHKGTLAPGQMIKVGKHKVRIEKYLSEGGYAHVYLTTSEQPIYPPNKSSSKGFTEHCLKRVAFQDENVWKDVRKEIEVMYLDSSWQRLPNGAYEVFILMECCKGGGIIDLLNQRLRDRLSEREILQIFTDVCEAVAAMHSMEPRPLLHRDLKIENVLSAPGAPTKERPQGWNFKLCDFGSTTYPSTHPPTSLAESEALALDINKHTTMQYRSPEMVEPMLGHPVGLPSDVWALGVLLYKLCYYTTPFETQGPLAIVHAKYEFPPYPKYSPALQHLIAQMLMEHPSQRLSVFQVLEVAHDLNGTRPSVDYSAYKQRMRPLSQQPPRQIKRNEKNPLDFTDPSETSRPAAPEVPLASTVQPQRRGRPTRDPREAALGVGSPQPMATHKTTPALQRIPSVKSSSSVQSMPTPPASHHPDPRLPSGSVASAKSKFEQQAPKRMSLPHRSSQSPVNRLQVTGEDKKNVSRKSSVDAFGFHQSIPKVTSPLSFGDSFDSTTSSSRDGFSDAFGLKVNKPPQRQFTDAFKPTSGGDRERQFTDAFNPNSAKQRSVSTASGFSDSFSGSSAPTAQQRSVSGFSDSFTSPRIVTSPVAASPLAASPQRLVSIDSIDDSSSSGGTAEDTKSPASNADGDTSFETRFPSVEALHRRSSASSSTFTSTRQKSKELPQIPTIKDETKPSHIRRTSVVANRTGGDIPKNNHHTRLQQPQPRSTQVTGTAFKSQPRPGPDDGLEPPASNNQPTPSPTADYLDLLDDEETTELLAPTDLMDEEDPDEDKLALKPMQPEISKSPNSGARFGVPAKKPLPTKPKPALPAKPQLPTKPQGAGERATLPELSSARPSTNFNSDNWSPLEAAKVDAKSPPPQVDLDSSDDDEGPEDPVPWRRTDSPLQRARRPSPDILKRMSSFEPAPASPSSPTSKTGASAYSGYSLSGYTGTTASTGGSLRGRAVSGVSVQETHSRRSSVIDMKTHFEQLNTNSGTSANGAQAASGHARHASTASTNAAKPAAKPAKPEKPATLRRLSGPRPQPKSTGPKPPLPPTPVPKPAALRKGSVAGTGSAATGAGNASTSPITTSNASSNPTSTSKPAVKHGDAPSSLAYSKSSSGRAFPVTPKYAQSQSQSQQDAAERPPNPRTNSHDSNRSSSPEKPIPVKDRIGMWNKGEVRHARK</sequence>
<dbReference type="KEGG" id="tasa:A1Q1_03448"/>
<dbReference type="PANTHER" id="PTHR22967:SF57">
    <property type="entry name" value="AUXILIN, ISOFORM A-RELATED"/>
    <property type="match status" value="1"/>
</dbReference>
<keyword evidence="4" id="KW-0547">Nucleotide-binding</keyword>
<dbReference type="GO" id="GO:0004674">
    <property type="term" value="F:protein serine/threonine kinase activity"/>
    <property type="evidence" value="ECO:0007669"/>
    <property type="project" value="UniProtKB-KW"/>
</dbReference>
<evidence type="ECO:0000256" key="2">
    <source>
        <dbReference type="ARBA" id="ARBA00022527"/>
    </source>
</evidence>
<keyword evidence="3" id="KW-0808">Transferase</keyword>
<dbReference type="SUPFAM" id="SSF56112">
    <property type="entry name" value="Protein kinase-like (PK-like)"/>
    <property type="match status" value="1"/>
</dbReference>
<dbReference type="GO" id="GO:0000147">
    <property type="term" value="P:actin cortical patch assembly"/>
    <property type="evidence" value="ECO:0007669"/>
    <property type="project" value="TreeGrafter"/>
</dbReference>
<evidence type="ECO:0000256" key="5">
    <source>
        <dbReference type="ARBA" id="ARBA00022777"/>
    </source>
</evidence>
<feature type="region of interest" description="Disordered" evidence="9">
    <location>
        <begin position="396"/>
        <end position="1257"/>
    </location>
</feature>
<dbReference type="EC" id="2.7.11.1" evidence="1"/>
<feature type="compositionally biased region" description="Low complexity" evidence="9">
    <location>
        <begin position="1184"/>
        <end position="1193"/>
    </location>
</feature>
<feature type="compositionally biased region" description="Polar residues" evidence="9">
    <location>
        <begin position="926"/>
        <end position="937"/>
    </location>
</feature>
<dbReference type="GO" id="GO:0007015">
    <property type="term" value="P:actin filament organization"/>
    <property type="evidence" value="ECO:0007669"/>
    <property type="project" value="TreeGrafter"/>
</dbReference>
<feature type="compositionally biased region" description="Polar residues" evidence="9">
    <location>
        <begin position="535"/>
        <end position="546"/>
    </location>
</feature>
<feature type="compositionally biased region" description="Pro residues" evidence="9">
    <location>
        <begin position="1122"/>
        <end position="1133"/>
    </location>
</feature>
<keyword evidence="2" id="KW-0723">Serine/threonine-protein kinase</keyword>
<feature type="compositionally biased region" description="Acidic residues" evidence="9">
    <location>
        <begin position="957"/>
        <end position="966"/>
    </location>
</feature>